<organism evidence="1 2">
    <name type="scientific">Vibrio natriegens NBRC 15636 = ATCC 14048 = DSM 759</name>
    <dbReference type="NCBI Taxonomy" id="1219067"/>
    <lineage>
        <taxon>Bacteria</taxon>
        <taxon>Pseudomonadati</taxon>
        <taxon>Pseudomonadota</taxon>
        <taxon>Gammaproteobacteria</taxon>
        <taxon>Vibrionales</taxon>
        <taxon>Vibrionaceae</taxon>
        <taxon>Vibrio</taxon>
    </lineage>
</organism>
<dbReference type="RefSeq" id="WP_020335173.1">
    <property type="nucleotide sequence ID" value="NZ_ATFJ01000036.1"/>
</dbReference>
<gene>
    <name evidence="1" type="ORF">BA890_17405</name>
</gene>
<dbReference type="EMBL" id="CP016346">
    <property type="protein sequence ID" value="ANQ14522.1"/>
    <property type="molecule type" value="Genomic_DNA"/>
</dbReference>
<protein>
    <recommendedName>
        <fullName evidence="3">Copper resistance protein NlpE</fullName>
    </recommendedName>
</protein>
<dbReference type="KEGG" id="vna:PN96_21910"/>
<evidence type="ECO:0000313" key="2">
    <source>
        <dbReference type="Proteomes" id="UP000092741"/>
    </source>
</evidence>
<sequence>MLKYISIAVLSLAVGTGCVGKSVSNLQSEQALDHQQQTVFANEKHNARHSLEWNGIYKGSVPCGDCAVTNLFLEIKQDGQYLLSRSYIDKMSATAMEEGEIHWNKQGNIIQIGEYLFLVTENKLSLVDKNGKITLDEDGNSYELDKQIH</sequence>
<accession>A0AAN0Y6G8</accession>
<dbReference type="AlphaFoldDB" id="A0AAN0Y6G8"/>
<dbReference type="Proteomes" id="UP000092741">
    <property type="component" value="Chromosome 2"/>
</dbReference>
<dbReference type="PROSITE" id="PS51257">
    <property type="entry name" value="PROKAR_LIPOPROTEIN"/>
    <property type="match status" value="1"/>
</dbReference>
<dbReference type="GeneID" id="70915502"/>
<evidence type="ECO:0000313" key="1">
    <source>
        <dbReference type="EMBL" id="ANQ14522.1"/>
    </source>
</evidence>
<keyword evidence="2" id="KW-1185">Reference proteome</keyword>
<reference evidence="1 2" key="1">
    <citation type="submission" date="2016-07" db="EMBL/GenBank/DDBJ databases">
        <title>Developing Vibrio natriegens as a novel, fast-growing host for biotechnology.</title>
        <authorList>
            <person name="Weinstock M.T."/>
            <person name="Hesek E.D."/>
            <person name="Wilson C.M."/>
            <person name="Gibson D.G."/>
        </authorList>
    </citation>
    <scope>NUCLEOTIDE SEQUENCE [LARGE SCALE GENOMIC DNA]</scope>
    <source>
        <strain evidence="1 2">ATCC 14048</strain>
    </source>
</reference>
<evidence type="ECO:0008006" key="3">
    <source>
        <dbReference type="Google" id="ProtNLM"/>
    </source>
</evidence>
<dbReference type="Pfam" id="PF04170">
    <property type="entry name" value="NlpE"/>
    <property type="match status" value="1"/>
</dbReference>
<dbReference type="Gene3D" id="2.40.128.640">
    <property type="match status" value="1"/>
</dbReference>
<dbReference type="InterPro" id="IPR007298">
    <property type="entry name" value="Cu-R_lipoprotein_NlpE"/>
</dbReference>
<name>A0AAN0Y6G8_VIBNA</name>
<proteinExistence type="predicted"/>